<dbReference type="SMART" id="SM00353">
    <property type="entry name" value="HLH"/>
    <property type="match status" value="1"/>
</dbReference>
<feature type="region of interest" description="Disordered" evidence="6">
    <location>
        <begin position="121"/>
        <end position="166"/>
    </location>
</feature>
<dbReference type="Proteomes" id="UP001642487">
    <property type="component" value="Chromosome 10"/>
</dbReference>
<evidence type="ECO:0000256" key="5">
    <source>
        <dbReference type="ARBA" id="ARBA00023242"/>
    </source>
</evidence>
<comment type="subcellular location">
    <subcellularLocation>
        <location evidence="1">Nucleus</location>
    </subcellularLocation>
</comment>
<keyword evidence="9" id="KW-1185">Reference proteome</keyword>
<dbReference type="InterPro" id="IPR045297">
    <property type="entry name" value="Complex1_LYR_LYRM4"/>
</dbReference>
<keyword evidence="2" id="KW-0805">Transcription regulation</keyword>
<feature type="compositionally biased region" description="Basic residues" evidence="6">
    <location>
        <begin position="231"/>
        <end position="242"/>
    </location>
</feature>
<dbReference type="InterPro" id="IPR036638">
    <property type="entry name" value="HLH_DNA-bd_sf"/>
</dbReference>
<evidence type="ECO:0000256" key="3">
    <source>
        <dbReference type="ARBA" id="ARBA00023125"/>
    </source>
</evidence>
<dbReference type="InterPro" id="IPR031066">
    <property type="entry name" value="bHLH_ALC-like_plant"/>
</dbReference>
<keyword evidence="3" id="KW-0238">DNA-binding</keyword>
<sequence length="538" mass="60086">MSHCVVPKWNLSHERQEQAEEEEENRSFHVPTEKNHHSTTTKPLVPFYHQMAKQGVTELTWQNGQLALHGIDGLQPTVPPKPTWNRANDTLESVVNQAKLHTQGPNLIQQGAPLVHTGRTLTSSGANGKWVERGNQEPSARKRTRSTSDYGGKNVSTSNNNNNSNTMQVDHGDHSVCGSASAAFCRDNETTLMTWASFDSPRSLKTKSIDEDSACHVESENQEEEQDTKRVANRSHSARRSRAAAIHNQSERRRRDRINEKMKALQKLVPNASKTDKASMLDEVIEYLKQLQAQVQFMSMRSMQQMIMPIGMQQQLHMSLLARMGMGVGLGMGMGMLDMSGMARSAPQALPPLIHPTSVPTTPPAFVPPNFLLPPAIPRQDPTQTKPATNGSVDPFCAFLAQTMNMDIYNKMAAFYRQQVNQTTNAMSSPTQVSKKRCESDPYTERTNPKMATPSRSEVLSLFRSLLRTARQFPDYNIREYTKRRTIDAFRENQTLSDASSISSAYAGGKAQLEVAKRQALVYSLYAPKAKSIMDVNL</sequence>
<gene>
    <name evidence="8" type="ORF">CITCOLO1_LOCUS3931</name>
</gene>
<dbReference type="CDD" id="cd20264">
    <property type="entry name" value="Complex1_LYR_LYRM4"/>
    <property type="match status" value="1"/>
</dbReference>
<dbReference type="InterPro" id="IPR047265">
    <property type="entry name" value="PIF1-like_bHLH"/>
</dbReference>
<dbReference type="EMBL" id="OZ021744">
    <property type="protein sequence ID" value="CAK9312247.1"/>
    <property type="molecule type" value="Genomic_DNA"/>
</dbReference>
<feature type="region of interest" description="Disordered" evidence="6">
    <location>
        <begin position="1"/>
        <end position="41"/>
    </location>
</feature>
<feature type="region of interest" description="Disordered" evidence="6">
    <location>
        <begin position="426"/>
        <end position="452"/>
    </location>
</feature>
<evidence type="ECO:0000256" key="6">
    <source>
        <dbReference type="SAM" id="MobiDB-lite"/>
    </source>
</evidence>
<evidence type="ECO:0000256" key="4">
    <source>
        <dbReference type="ARBA" id="ARBA00023163"/>
    </source>
</evidence>
<reference evidence="8 9" key="1">
    <citation type="submission" date="2024-03" db="EMBL/GenBank/DDBJ databases">
        <authorList>
            <person name="Gkanogiannis A."/>
            <person name="Becerra Lopez-Lavalle L."/>
        </authorList>
    </citation>
    <scope>NUCLEOTIDE SEQUENCE [LARGE SCALE GENOMIC DNA]</scope>
</reference>
<dbReference type="Gene3D" id="4.10.280.10">
    <property type="entry name" value="Helix-loop-helix DNA-binding domain"/>
    <property type="match status" value="1"/>
</dbReference>
<dbReference type="PANTHER" id="PTHR45855:SF12">
    <property type="entry name" value="TRANSCRIPTION FACTOR PIF7-LIKE ISOFORM X1"/>
    <property type="match status" value="1"/>
</dbReference>
<dbReference type="InterPro" id="IPR011598">
    <property type="entry name" value="bHLH_dom"/>
</dbReference>
<name>A0ABP0Y0F8_9ROSI</name>
<dbReference type="PANTHER" id="PTHR45855">
    <property type="entry name" value="TRANSCRIPTION FACTOR PIF1-RELATED"/>
    <property type="match status" value="1"/>
</dbReference>
<evidence type="ECO:0000256" key="2">
    <source>
        <dbReference type="ARBA" id="ARBA00023015"/>
    </source>
</evidence>
<feature type="compositionally biased region" description="Basic and acidic residues" evidence="6">
    <location>
        <begin position="436"/>
        <end position="448"/>
    </location>
</feature>
<keyword evidence="5" id="KW-0539">Nucleus</keyword>
<accession>A0ABP0Y0F8</accession>
<feature type="compositionally biased region" description="Basic and acidic residues" evidence="6">
    <location>
        <begin position="25"/>
        <end position="36"/>
    </location>
</feature>
<dbReference type="CDD" id="cd11445">
    <property type="entry name" value="bHLH_AtPIF_like"/>
    <property type="match status" value="1"/>
</dbReference>
<feature type="region of interest" description="Disordered" evidence="6">
    <location>
        <begin position="216"/>
        <end position="254"/>
    </location>
</feature>
<evidence type="ECO:0000256" key="1">
    <source>
        <dbReference type="ARBA" id="ARBA00004123"/>
    </source>
</evidence>
<dbReference type="Pfam" id="PF05347">
    <property type="entry name" value="Complex1_LYR"/>
    <property type="match status" value="1"/>
</dbReference>
<evidence type="ECO:0000313" key="8">
    <source>
        <dbReference type="EMBL" id="CAK9312247.1"/>
    </source>
</evidence>
<dbReference type="InterPro" id="IPR008011">
    <property type="entry name" value="Complex1_LYR_dom"/>
</dbReference>
<dbReference type="SUPFAM" id="SSF47459">
    <property type="entry name" value="HLH, helix-loop-helix DNA-binding domain"/>
    <property type="match status" value="1"/>
</dbReference>
<dbReference type="Pfam" id="PF00010">
    <property type="entry name" value="HLH"/>
    <property type="match status" value="1"/>
</dbReference>
<feature type="domain" description="BHLH" evidence="7">
    <location>
        <begin position="242"/>
        <end position="291"/>
    </location>
</feature>
<feature type="compositionally biased region" description="Low complexity" evidence="6">
    <location>
        <begin position="154"/>
        <end position="166"/>
    </location>
</feature>
<proteinExistence type="predicted"/>
<organism evidence="8 9">
    <name type="scientific">Citrullus colocynthis</name>
    <name type="common">colocynth</name>
    <dbReference type="NCBI Taxonomy" id="252529"/>
    <lineage>
        <taxon>Eukaryota</taxon>
        <taxon>Viridiplantae</taxon>
        <taxon>Streptophyta</taxon>
        <taxon>Embryophyta</taxon>
        <taxon>Tracheophyta</taxon>
        <taxon>Spermatophyta</taxon>
        <taxon>Magnoliopsida</taxon>
        <taxon>eudicotyledons</taxon>
        <taxon>Gunneridae</taxon>
        <taxon>Pentapetalae</taxon>
        <taxon>rosids</taxon>
        <taxon>fabids</taxon>
        <taxon>Cucurbitales</taxon>
        <taxon>Cucurbitaceae</taxon>
        <taxon>Benincaseae</taxon>
        <taxon>Citrullus</taxon>
    </lineage>
</organism>
<evidence type="ECO:0000259" key="7">
    <source>
        <dbReference type="PROSITE" id="PS50888"/>
    </source>
</evidence>
<protein>
    <recommendedName>
        <fullName evidence="7">BHLH domain-containing protein</fullName>
    </recommendedName>
</protein>
<keyword evidence="4" id="KW-0804">Transcription</keyword>
<evidence type="ECO:0000313" key="9">
    <source>
        <dbReference type="Proteomes" id="UP001642487"/>
    </source>
</evidence>
<dbReference type="PROSITE" id="PS50888">
    <property type="entry name" value="BHLH"/>
    <property type="match status" value="1"/>
</dbReference>